<dbReference type="EMBL" id="FNBW01000018">
    <property type="protein sequence ID" value="SDG46794.1"/>
    <property type="molecule type" value="Genomic_DNA"/>
</dbReference>
<accession>A0A8G2F5E0</accession>
<name>A0A8G2F5E0_9PROT</name>
<sequence length="249" mass="26205">MSEPVLVARDGAVLRLSLNRADRSNALGPDIVEALLPAVEAAPGDGVRLIVLQGEGRHFCAGFDLSDLEALTDGDLLLRLVRIETLLQAVYHAPVPTLALVRGAAMGAGADLVAACRRRIVVGSGRFAFPGAGFGIALGTRRLAGRVGQDKALEIVAGGHRLDQDEALALGLIDAVVDEDAVAGEIERSTAMATRLESGILATVSGLTLEDGRARDMAALVASASRPGLKDRVMRYQEEVRRARDTRGR</sequence>
<keyword evidence="2" id="KW-1185">Reference proteome</keyword>
<evidence type="ECO:0000313" key="2">
    <source>
        <dbReference type="Proteomes" id="UP000198615"/>
    </source>
</evidence>
<proteinExistence type="predicted"/>
<dbReference type="SUPFAM" id="SSF52096">
    <property type="entry name" value="ClpP/crotonase"/>
    <property type="match status" value="1"/>
</dbReference>
<dbReference type="RefSeq" id="WP_093154026.1">
    <property type="nucleotide sequence ID" value="NZ_FNBW01000018.1"/>
</dbReference>
<dbReference type="Pfam" id="PF00378">
    <property type="entry name" value="ECH_1"/>
    <property type="match status" value="1"/>
</dbReference>
<gene>
    <name evidence="1" type="ORF">SAMN05660686_04513</name>
</gene>
<comment type="caution">
    <text evidence="1">The sequence shown here is derived from an EMBL/GenBank/DDBJ whole genome shotgun (WGS) entry which is preliminary data.</text>
</comment>
<dbReference type="PANTHER" id="PTHR11941">
    <property type="entry name" value="ENOYL-COA HYDRATASE-RELATED"/>
    <property type="match status" value="1"/>
</dbReference>
<dbReference type="GO" id="GO:0006635">
    <property type="term" value="P:fatty acid beta-oxidation"/>
    <property type="evidence" value="ECO:0007669"/>
    <property type="project" value="TreeGrafter"/>
</dbReference>
<dbReference type="CDD" id="cd06558">
    <property type="entry name" value="crotonase-like"/>
    <property type="match status" value="1"/>
</dbReference>
<dbReference type="PANTHER" id="PTHR11941:SF54">
    <property type="entry name" value="ENOYL-COA HYDRATASE, MITOCHONDRIAL"/>
    <property type="match status" value="1"/>
</dbReference>
<dbReference type="InterPro" id="IPR029045">
    <property type="entry name" value="ClpP/crotonase-like_dom_sf"/>
</dbReference>
<organism evidence="1 2">
    <name type="scientific">Thalassobaculum litoreum DSM 18839</name>
    <dbReference type="NCBI Taxonomy" id="1123362"/>
    <lineage>
        <taxon>Bacteria</taxon>
        <taxon>Pseudomonadati</taxon>
        <taxon>Pseudomonadota</taxon>
        <taxon>Alphaproteobacteria</taxon>
        <taxon>Rhodospirillales</taxon>
        <taxon>Thalassobaculaceae</taxon>
        <taxon>Thalassobaculum</taxon>
    </lineage>
</organism>
<dbReference type="Gene3D" id="3.90.226.10">
    <property type="entry name" value="2-enoyl-CoA Hydratase, Chain A, domain 1"/>
    <property type="match status" value="1"/>
</dbReference>
<dbReference type="InterPro" id="IPR001753">
    <property type="entry name" value="Enoyl-CoA_hydra/iso"/>
</dbReference>
<protein>
    <submittedName>
        <fullName evidence="1">Enoyl-CoA hydratase/carnithine racemase</fullName>
    </submittedName>
</protein>
<evidence type="ECO:0000313" key="1">
    <source>
        <dbReference type="EMBL" id="SDG46794.1"/>
    </source>
</evidence>
<dbReference type="OrthoDB" id="9795613at2"/>
<dbReference type="AlphaFoldDB" id="A0A8G2F5E0"/>
<reference evidence="1 2" key="1">
    <citation type="submission" date="2016-10" db="EMBL/GenBank/DDBJ databases">
        <authorList>
            <person name="Varghese N."/>
            <person name="Submissions S."/>
        </authorList>
    </citation>
    <scope>NUCLEOTIDE SEQUENCE [LARGE SCALE GENOMIC DNA]</scope>
    <source>
        <strain evidence="1 2">DSM 18839</strain>
    </source>
</reference>
<dbReference type="Proteomes" id="UP000198615">
    <property type="component" value="Unassembled WGS sequence"/>
</dbReference>
<dbReference type="GO" id="GO:0003824">
    <property type="term" value="F:catalytic activity"/>
    <property type="evidence" value="ECO:0007669"/>
    <property type="project" value="UniProtKB-ARBA"/>
</dbReference>